<reference evidence="1" key="1">
    <citation type="submission" date="2025-08" db="UniProtKB">
        <authorList>
            <consortium name="Ensembl"/>
        </authorList>
    </citation>
    <scope>IDENTIFICATION</scope>
</reference>
<evidence type="ECO:0000313" key="2">
    <source>
        <dbReference type="Proteomes" id="UP000261340"/>
    </source>
</evidence>
<protein>
    <submittedName>
        <fullName evidence="1">Uncharacterized protein</fullName>
    </submittedName>
</protein>
<proteinExistence type="predicted"/>
<accession>A0A3Q0S7G5</accession>
<sequence>ISGKGAGDVRWCFSQVKGAVSDNMAEADLYPQLRSTRQTGAADLRRQDFTAGYEEQKSVKSVHSKHILQSYKPEFNYFKGLETEEGKMTLDQIEPLPSQTAAFLLHTDLFGFFTV</sequence>
<dbReference type="Proteomes" id="UP000261340">
    <property type="component" value="Unplaced"/>
</dbReference>
<dbReference type="AlphaFoldDB" id="A0A3Q0S7G5"/>
<name>A0A3Q0S7G5_AMPCI</name>
<dbReference type="STRING" id="61819.ENSACIP00000019026"/>
<evidence type="ECO:0000313" key="1">
    <source>
        <dbReference type="Ensembl" id="ENSACIP00000019026.1"/>
    </source>
</evidence>
<reference evidence="1" key="2">
    <citation type="submission" date="2025-09" db="UniProtKB">
        <authorList>
            <consortium name="Ensembl"/>
        </authorList>
    </citation>
    <scope>IDENTIFICATION</scope>
</reference>
<organism evidence="1 2">
    <name type="scientific">Amphilophus citrinellus</name>
    <name type="common">Midas cichlid</name>
    <name type="synonym">Cichlasoma citrinellum</name>
    <dbReference type="NCBI Taxonomy" id="61819"/>
    <lineage>
        <taxon>Eukaryota</taxon>
        <taxon>Metazoa</taxon>
        <taxon>Chordata</taxon>
        <taxon>Craniata</taxon>
        <taxon>Vertebrata</taxon>
        <taxon>Euteleostomi</taxon>
        <taxon>Actinopterygii</taxon>
        <taxon>Neopterygii</taxon>
        <taxon>Teleostei</taxon>
        <taxon>Neoteleostei</taxon>
        <taxon>Acanthomorphata</taxon>
        <taxon>Ovalentaria</taxon>
        <taxon>Cichlomorphae</taxon>
        <taxon>Cichliformes</taxon>
        <taxon>Cichlidae</taxon>
        <taxon>New World cichlids</taxon>
        <taxon>Cichlasomatinae</taxon>
        <taxon>Heroini</taxon>
        <taxon>Amphilophus</taxon>
    </lineage>
</organism>
<keyword evidence="2" id="KW-1185">Reference proteome</keyword>
<dbReference type="Ensembl" id="ENSACIT00000019539.1">
    <property type="protein sequence ID" value="ENSACIP00000019026.1"/>
    <property type="gene ID" value="ENSACIG00000014828.1"/>
</dbReference>